<organism evidence="1 2">
    <name type="scientific">Romanomermis culicivorax</name>
    <name type="common">Nematode worm</name>
    <dbReference type="NCBI Taxonomy" id="13658"/>
    <lineage>
        <taxon>Eukaryota</taxon>
        <taxon>Metazoa</taxon>
        <taxon>Ecdysozoa</taxon>
        <taxon>Nematoda</taxon>
        <taxon>Enoplea</taxon>
        <taxon>Dorylaimia</taxon>
        <taxon>Mermithida</taxon>
        <taxon>Mermithoidea</taxon>
        <taxon>Mermithidae</taxon>
        <taxon>Romanomermis</taxon>
    </lineage>
</organism>
<keyword evidence="1" id="KW-1185">Reference proteome</keyword>
<sequence length="85" mass="9818">MKRKKGHISIEFSKFHLSQSFVITSLLENVPTGQEKEYTCLVSCQARKRDKKIMRKCCCNPTARAADNLDIELVIILITLRLYET</sequence>
<dbReference type="Proteomes" id="UP000887565">
    <property type="component" value="Unplaced"/>
</dbReference>
<protein>
    <submittedName>
        <fullName evidence="2">Uncharacterized protein</fullName>
    </submittedName>
</protein>
<accession>A0A915JB83</accession>
<reference evidence="2" key="1">
    <citation type="submission" date="2022-11" db="UniProtKB">
        <authorList>
            <consortium name="WormBaseParasite"/>
        </authorList>
    </citation>
    <scope>IDENTIFICATION</scope>
</reference>
<name>A0A915JB83_ROMCU</name>
<dbReference type="AlphaFoldDB" id="A0A915JB83"/>
<dbReference type="WBParaSite" id="nRc.2.0.1.t23744-RA">
    <property type="protein sequence ID" value="nRc.2.0.1.t23744-RA"/>
    <property type="gene ID" value="nRc.2.0.1.g23744"/>
</dbReference>
<evidence type="ECO:0000313" key="2">
    <source>
        <dbReference type="WBParaSite" id="nRc.2.0.1.t23744-RA"/>
    </source>
</evidence>
<evidence type="ECO:0000313" key="1">
    <source>
        <dbReference type="Proteomes" id="UP000887565"/>
    </source>
</evidence>
<proteinExistence type="predicted"/>